<gene>
    <name evidence="1" type="ORF">WG616_01180</name>
</gene>
<evidence type="ECO:0000313" key="1">
    <source>
        <dbReference type="EMBL" id="WXL28630.1"/>
    </source>
</evidence>
<dbReference type="Proteomes" id="UP001460679">
    <property type="component" value="Chromosome"/>
</dbReference>
<proteinExistence type="predicted"/>
<reference evidence="1" key="1">
    <citation type="submission" date="2024-03" db="EMBL/GenBank/DDBJ databases">
        <title>Complete genome sequence of Mycoplasma gypis type strain B1/T1.</title>
        <authorList>
            <person name="Spergser J."/>
        </authorList>
    </citation>
    <scope>NUCLEOTIDE SEQUENCE [LARGE SCALE GENOMIC DNA]</scope>
    <source>
        <strain evidence="1">B1/T1</strain>
    </source>
</reference>
<protein>
    <submittedName>
        <fullName evidence="1">Uncharacterized protein</fullName>
    </submittedName>
</protein>
<keyword evidence="2" id="KW-1185">Reference proteome</keyword>
<accession>A0ABZ2RQG3</accession>
<organism evidence="1 2">
    <name type="scientific">[Mycoplasma] gypis</name>
    <dbReference type="NCBI Taxonomy" id="92404"/>
    <lineage>
        <taxon>Bacteria</taxon>
        <taxon>Bacillati</taxon>
        <taxon>Mycoplasmatota</taxon>
        <taxon>Mycoplasmoidales</taxon>
        <taxon>Metamycoplasmataceae</taxon>
        <taxon>Metamycoplasma</taxon>
    </lineage>
</organism>
<evidence type="ECO:0000313" key="2">
    <source>
        <dbReference type="Proteomes" id="UP001460679"/>
    </source>
</evidence>
<name>A0ABZ2RQG3_9BACT</name>
<dbReference type="RefSeq" id="WP_205499028.1">
    <property type="nucleotide sequence ID" value="NZ_CP148066.1"/>
</dbReference>
<dbReference type="EMBL" id="CP148066">
    <property type="protein sequence ID" value="WXL28630.1"/>
    <property type="molecule type" value="Genomic_DNA"/>
</dbReference>
<sequence>MNEIQQVNNIIDKTIQKIILKKQIFKFVFKPSQYKSQIKKIDAEINDTIKKYQFYLFALDVKISSYFYLKKIIQNSEMQNISDALKRNLKTSINYKKQQKLQNIAFEQLKNILQTHFLGAK</sequence>